<dbReference type="GO" id="GO:0010509">
    <property type="term" value="P:intracellular polyamine homeostasis"/>
    <property type="evidence" value="ECO:0007669"/>
    <property type="project" value="TreeGrafter"/>
</dbReference>
<dbReference type="GO" id="GO:0005886">
    <property type="term" value="C:plasma membrane"/>
    <property type="evidence" value="ECO:0007669"/>
    <property type="project" value="TreeGrafter"/>
</dbReference>
<dbReference type="Proteomes" id="UP001138500">
    <property type="component" value="Unassembled WGS sequence"/>
</dbReference>
<comment type="subcellular location">
    <subcellularLocation>
        <location evidence="1">Membrane</location>
        <topology evidence="1">Multi-pass membrane protein</topology>
    </subcellularLocation>
</comment>
<keyword evidence="3 6" id="KW-1133">Transmembrane helix</keyword>
<evidence type="ECO:0000256" key="3">
    <source>
        <dbReference type="ARBA" id="ARBA00022989"/>
    </source>
</evidence>
<evidence type="ECO:0000313" key="8">
    <source>
        <dbReference type="EMBL" id="KAH9821978.1"/>
    </source>
</evidence>
<dbReference type="CDD" id="cd17323">
    <property type="entry name" value="MFS_Tpo1_MDR_like"/>
    <property type="match status" value="1"/>
</dbReference>
<feature type="transmembrane region" description="Helical" evidence="6">
    <location>
        <begin position="483"/>
        <end position="500"/>
    </location>
</feature>
<dbReference type="SUPFAM" id="SSF103473">
    <property type="entry name" value="MFS general substrate transporter"/>
    <property type="match status" value="1"/>
</dbReference>
<evidence type="ECO:0000259" key="7">
    <source>
        <dbReference type="PROSITE" id="PS50850"/>
    </source>
</evidence>
<reference evidence="8 9" key="2">
    <citation type="journal article" date="2021" name="Curr. Genet.">
        <title>Genetic response to nitrogen starvation in the aggressive Eucalyptus foliar pathogen Teratosphaeria destructans.</title>
        <authorList>
            <person name="Havenga M."/>
            <person name="Wingfield B.D."/>
            <person name="Wingfield M.J."/>
            <person name="Dreyer L.L."/>
            <person name="Roets F."/>
            <person name="Aylward J."/>
        </authorList>
    </citation>
    <scope>NUCLEOTIDE SEQUENCE [LARGE SCALE GENOMIC DNA]</scope>
    <source>
        <strain evidence="8">CMW44962</strain>
    </source>
</reference>
<feature type="transmembrane region" description="Helical" evidence="6">
    <location>
        <begin position="208"/>
        <end position="227"/>
    </location>
</feature>
<protein>
    <submittedName>
        <fullName evidence="8">Major Facilitator Superfamily (MFS) transporter</fullName>
    </submittedName>
</protein>
<dbReference type="AlphaFoldDB" id="A0A9W7VZI9"/>
<feature type="transmembrane region" description="Helical" evidence="6">
    <location>
        <begin position="142"/>
        <end position="165"/>
    </location>
</feature>
<evidence type="ECO:0000256" key="4">
    <source>
        <dbReference type="ARBA" id="ARBA00023136"/>
    </source>
</evidence>
<feature type="region of interest" description="Disordered" evidence="5">
    <location>
        <begin position="1"/>
        <end position="35"/>
    </location>
</feature>
<evidence type="ECO:0000313" key="9">
    <source>
        <dbReference type="Proteomes" id="UP001138500"/>
    </source>
</evidence>
<dbReference type="OrthoDB" id="3936150at2759"/>
<comment type="caution">
    <text evidence="8">The sequence shown here is derived from an EMBL/GenBank/DDBJ whole genome shotgun (WGS) entry which is preliminary data.</text>
</comment>
<keyword evidence="9" id="KW-1185">Reference proteome</keyword>
<keyword evidence="2 6" id="KW-0812">Transmembrane</keyword>
<keyword evidence="4 6" id="KW-0472">Membrane</keyword>
<feature type="transmembrane region" description="Helical" evidence="6">
    <location>
        <begin position="545"/>
        <end position="567"/>
    </location>
</feature>
<feature type="transmembrane region" description="Helical" evidence="6">
    <location>
        <begin position="512"/>
        <end position="533"/>
    </location>
</feature>
<feature type="compositionally biased region" description="Basic residues" evidence="5">
    <location>
        <begin position="87"/>
        <end position="98"/>
    </location>
</feature>
<organism evidence="8 9">
    <name type="scientific">Teratosphaeria destructans</name>
    <dbReference type="NCBI Taxonomy" id="418781"/>
    <lineage>
        <taxon>Eukaryota</taxon>
        <taxon>Fungi</taxon>
        <taxon>Dikarya</taxon>
        <taxon>Ascomycota</taxon>
        <taxon>Pezizomycotina</taxon>
        <taxon>Dothideomycetes</taxon>
        <taxon>Dothideomycetidae</taxon>
        <taxon>Mycosphaerellales</taxon>
        <taxon>Teratosphaeriaceae</taxon>
        <taxon>Teratosphaeria</taxon>
    </lineage>
</organism>
<dbReference type="InterPro" id="IPR020846">
    <property type="entry name" value="MFS_dom"/>
</dbReference>
<dbReference type="Pfam" id="PF07690">
    <property type="entry name" value="MFS_1"/>
    <property type="match status" value="1"/>
</dbReference>
<accession>A0A9W7VZI9</accession>
<feature type="transmembrane region" description="Helical" evidence="6">
    <location>
        <begin position="573"/>
        <end position="594"/>
    </location>
</feature>
<sequence length="616" mass="67867">MGTGKEQLDPVDLEKRLDHIEEEYPKPSASNADMTNELNVAAVPLPFVKSENAFEVIDRGRANSPESHVSLDSHATLPEEGHDHQVAARHRSHSRAKSTRSSVKQDAVKLPMAERRGLLVRLCVMAEVDNPYAYTRRKKWTITFIIAVAGAAAPMGSSLVLPALGDIAVDFHVTATVVNLSVAFYMLAMSIFPLWWSSFSETLGRRNIYLVSFVLFALFNALAGVSMDIAMFIVMRCLAGGAAASVQAVGAGTVSDIWEVKERGRAMGIFYLGPLCGPLLSPIIGGALAQGLGWRSAQYFMAIFGACLCAIILFFLPETLRKRRSLAAEAEAETEHDLAINVATSGKSTRSPLTRTPTKQSVHVKSRKYWALFRRAFVDPLRIILYLQFPAVAISVYYSTVTFASLYILNISVQQTFAAGPYNYSALIVGLLYLPSSFGYFLASIFGGRWVDKIMHREARKAERYDPKSGKLLFRPEDRMKENAWLGAVLWPCALVWYGWSADYGVNTAAPMIANFFFGIGSMLIFAMATTMLTEFMPRKASNGVALNNFCRNIFSCVGVIVTSPLIDAIGNGWLFTGIAVIALVSGFATISAMKRYGNHWRIAMDKRMDRVMGDD</sequence>
<feature type="compositionally biased region" description="Basic and acidic residues" evidence="5">
    <location>
        <begin position="1"/>
        <end position="25"/>
    </location>
</feature>
<feature type="transmembrane region" description="Helical" evidence="6">
    <location>
        <begin position="428"/>
        <end position="451"/>
    </location>
</feature>
<feature type="transmembrane region" description="Helical" evidence="6">
    <location>
        <begin position="297"/>
        <end position="316"/>
    </location>
</feature>
<evidence type="ECO:0000256" key="2">
    <source>
        <dbReference type="ARBA" id="ARBA00022692"/>
    </source>
</evidence>
<gene>
    <name evidence="8" type="ORF">Tdes44962_MAKER04875</name>
</gene>
<dbReference type="GO" id="GO:0015203">
    <property type="term" value="F:polyamine transmembrane transporter activity"/>
    <property type="evidence" value="ECO:0007669"/>
    <property type="project" value="TreeGrafter"/>
</dbReference>
<proteinExistence type="predicted"/>
<name>A0A9W7VZI9_9PEZI</name>
<feature type="region of interest" description="Disordered" evidence="5">
    <location>
        <begin position="81"/>
        <end position="106"/>
    </location>
</feature>
<reference evidence="8 9" key="1">
    <citation type="journal article" date="2018" name="IMA Fungus">
        <title>IMA Genome-F 10: Nine draft genome sequences of Claviceps purpurea s.lat., including C. arundinis, C. humidiphila, and C. cf. spartinae, pseudomolecules for the pitch canker pathogen Fusarium circinatum, draft genome of Davidsoniella eucalypti, Grosmannia galeiformis, Quambalaria eucalypti, and Teratosphaeria destructans.</title>
        <authorList>
            <person name="Wingfield B.D."/>
            <person name="Liu M."/>
            <person name="Nguyen H.D."/>
            <person name="Lane F.A."/>
            <person name="Morgan S.W."/>
            <person name="De Vos L."/>
            <person name="Wilken P.M."/>
            <person name="Duong T.A."/>
            <person name="Aylward J."/>
            <person name="Coetzee M.P."/>
            <person name="Dadej K."/>
            <person name="De Beer Z.W."/>
            <person name="Findlay W."/>
            <person name="Havenga M."/>
            <person name="Kolarik M."/>
            <person name="Menzies J.G."/>
            <person name="Naidoo K."/>
            <person name="Pochopski O."/>
            <person name="Shoukouhi P."/>
            <person name="Santana Q.C."/>
            <person name="Seifert K.A."/>
            <person name="Soal N."/>
            <person name="Steenkamp E.T."/>
            <person name="Tatham C.T."/>
            <person name="van der Nest M.A."/>
            <person name="Wingfield M.J."/>
        </authorList>
    </citation>
    <scope>NUCLEOTIDE SEQUENCE [LARGE SCALE GENOMIC DNA]</scope>
    <source>
        <strain evidence="8">CMW44962</strain>
    </source>
</reference>
<evidence type="ECO:0000256" key="5">
    <source>
        <dbReference type="SAM" id="MobiDB-lite"/>
    </source>
</evidence>
<dbReference type="PANTHER" id="PTHR23502">
    <property type="entry name" value="MAJOR FACILITATOR SUPERFAMILY"/>
    <property type="match status" value="1"/>
</dbReference>
<feature type="transmembrane region" description="Helical" evidence="6">
    <location>
        <begin position="171"/>
        <end position="196"/>
    </location>
</feature>
<feature type="domain" description="Major facilitator superfamily (MFS) profile" evidence="7">
    <location>
        <begin position="142"/>
        <end position="595"/>
    </location>
</feature>
<evidence type="ECO:0000256" key="6">
    <source>
        <dbReference type="SAM" id="Phobius"/>
    </source>
</evidence>
<feature type="transmembrane region" description="Helical" evidence="6">
    <location>
        <begin position="266"/>
        <end position="285"/>
    </location>
</feature>
<dbReference type="InterPro" id="IPR011701">
    <property type="entry name" value="MFS"/>
</dbReference>
<evidence type="ECO:0000256" key="1">
    <source>
        <dbReference type="ARBA" id="ARBA00004141"/>
    </source>
</evidence>
<dbReference type="Gene3D" id="1.20.1250.20">
    <property type="entry name" value="MFS general substrate transporter like domains"/>
    <property type="match status" value="1"/>
</dbReference>
<feature type="transmembrane region" description="Helical" evidence="6">
    <location>
        <begin position="233"/>
        <end position="254"/>
    </location>
</feature>
<feature type="transmembrane region" description="Helical" evidence="6">
    <location>
        <begin position="383"/>
        <end position="408"/>
    </location>
</feature>
<dbReference type="PROSITE" id="PS50850">
    <property type="entry name" value="MFS"/>
    <property type="match status" value="1"/>
</dbReference>
<dbReference type="InterPro" id="IPR036259">
    <property type="entry name" value="MFS_trans_sf"/>
</dbReference>
<dbReference type="EMBL" id="RIBY02002245">
    <property type="protein sequence ID" value="KAH9821978.1"/>
    <property type="molecule type" value="Genomic_DNA"/>
</dbReference>
<dbReference type="PANTHER" id="PTHR23502:SF5">
    <property type="entry name" value="QUINIDINE RESISTANCE PROTEIN 3"/>
    <property type="match status" value="1"/>
</dbReference>